<feature type="non-terminal residue" evidence="1">
    <location>
        <position position="50"/>
    </location>
</feature>
<accession>A0ACA9PCJ5</accession>
<evidence type="ECO:0000313" key="1">
    <source>
        <dbReference type="EMBL" id="CAG8702015.1"/>
    </source>
</evidence>
<dbReference type="Proteomes" id="UP000789920">
    <property type="component" value="Unassembled WGS sequence"/>
</dbReference>
<gene>
    <name evidence="1" type="ORF">RPERSI_LOCUS10070</name>
</gene>
<proteinExistence type="predicted"/>
<organism evidence="1 2">
    <name type="scientific">Racocetra persica</name>
    <dbReference type="NCBI Taxonomy" id="160502"/>
    <lineage>
        <taxon>Eukaryota</taxon>
        <taxon>Fungi</taxon>
        <taxon>Fungi incertae sedis</taxon>
        <taxon>Mucoromycota</taxon>
        <taxon>Glomeromycotina</taxon>
        <taxon>Glomeromycetes</taxon>
        <taxon>Diversisporales</taxon>
        <taxon>Gigasporaceae</taxon>
        <taxon>Racocetra</taxon>
    </lineage>
</organism>
<dbReference type="EMBL" id="CAJVQC010019538">
    <property type="protein sequence ID" value="CAG8702015.1"/>
    <property type="molecule type" value="Genomic_DNA"/>
</dbReference>
<protein>
    <submittedName>
        <fullName evidence="1">17980_t:CDS:1</fullName>
    </submittedName>
</protein>
<keyword evidence="2" id="KW-1185">Reference proteome</keyword>
<sequence length="50" mass="5612">MAKYYLSVQETSVPSKRAFLIAAHTITKIRSNLASDSVHTVICLMSWITK</sequence>
<name>A0ACA9PCJ5_9GLOM</name>
<reference evidence="1" key="1">
    <citation type="submission" date="2021-06" db="EMBL/GenBank/DDBJ databases">
        <authorList>
            <person name="Kallberg Y."/>
            <person name="Tangrot J."/>
            <person name="Rosling A."/>
        </authorList>
    </citation>
    <scope>NUCLEOTIDE SEQUENCE</scope>
    <source>
        <strain evidence="1">MA461A</strain>
    </source>
</reference>
<evidence type="ECO:0000313" key="2">
    <source>
        <dbReference type="Proteomes" id="UP000789920"/>
    </source>
</evidence>
<comment type="caution">
    <text evidence="1">The sequence shown here is derived from an EMBL/GenBank/DDBJ whole genome shotgun (WGS) entry which is preliminary data.</text>
</comment>